<evidence type="ECO:0000313" key="5">
    <source>
        <dbReference type="EMBL" id="MBB5185902.1"/>
    </source>
</evidence>
<dbReference type="InterPro" id="IPR040771">
    <property type="entry name" value="TLP1_add_C"/>
</dbReference>
<dbReference type="GO" id="GO:0003985">
    <property type="term" value="F:acetyl-CoA C-acetyltransferase activity"/>
    <property type="evidence" value="ECO:0007669"/>
    <property type="project" value="UniProtKB-EC"/>
</dbReference>
<dbReference type="EMBL" id="JACHHW010000001">
    <property type="protein sequence ID" value="MBB5185902.1"/>
    <property type="molecule type" value="Genomic_DNA"/>
</dbReference>
<name>A0A840R086_9GAMM</name>
<evidence type="ECO:0000256" key="3">
    <source>
        <dbReference type="ARBA" id="ARBA00023315"/>
    </source>
</evidence>
<accession>A0A840R086</accession>
<evidence type="ECO:0000313" key="6">
    <source>
        <dbReference type="Proteomes" id="UP000536640"/>
    </source>
</evidence>
<keyword evidence="3 5" id="KW-0012">Acyltransferase</keyword>
<evidence type="ECO:0000256" key="2">
    <source>
        <dbReference type="ARBA" id="ARBA00022679"/>
    </source>
</evidence>
<comment type="similarity">
    <text evidence="1">Belongs to the thiolase-like superfamily. Thiolase family.</text>
</comment>
<dbReference type="SUPFAM" id="SSF53901">
    <property type="entry name" value="Thiolase-like"/>
    <property type="match status" value="1"/>
</dbReference>
<comment type="caution">
    <text evidence="5">The sequence shown here is derived from an EMBL/GenBank/DDBJ whole genome shotgun (WGS) entry which is preliminary data.</text>
</comment>
<dbReference type="PANTHER" id="PTHR18919">
    <property type="entry name" value="ACETYL-COA C-ACYLTRANSFERASE"/>
    <property type="match status" value="1"/>
</dbReference>
<proteinExistence type="inferred from homology"/>
<feature type="domain" description="Thiolase-like protein type 1 additional C-terminal" evidence="4">
    <location>
        <begin position="420"/>
        <end position="499"/>
    </location>
</feature>
<dbReference type="Gene3D" id="2.40.50.840">
    <property type="match status" value="1"/>
</dbReference>
<protein>
    <submittedName>
        <fullName evidence="5">Acetyl-CoA C-acetyltransferase</fullName>
        <ecNumber evidence="5">2.3.1.9</ecNumber>
    </submittedName>
</protein>
<dbReference type="Proteomes" id="UP000536640">
    <property type="component" value="Unassembled WGS sequence"/>
</dbReference>
<evidence type="ECO:0000256" key="1">
    <source>
        <dbReference type="ARBA" id="ARBA00010982"/>
    </source>
</evidence>
<gene>
    <name evidence="5" type="ORF">HNQ57_000161</name>
</gene>
<dbReference type="RefSeq" id="WP_184460738.1">
    <property type="nucleotide sequence ID" value="NZ_JACHHW010000001.1"/>
</dbReference>
<dbReference type="InterPro" id="IPR016039">
    <property type="entry name" value="Thiolase-like"/>
</dbReference>
<keyword evidence="2 5" id="KW-0808">Transferase</keyword>
<reference evidence="5 6" key="1">
    <citation type="submission" date="2020-08" db="EMBL/GenBank/DDBJ databases">
        <title>Genomic Encyclopedia of Type Strains, Phase IV (KMG-IV): sequencing the most valuable type-strain genomes for metagenomic binning, comparative biology and taxonomic classification.</title>
        <authorList>
            <person name="Goeker M."/>
        </authorList>
    </citation>
    <scope>NUCLEOTIDE SEQUENCE [LARGE SCALE GENOMIC DNA]</scope>
    <source>
        <strain evidence="5 6">DSM 25701</strain>
    </source>
</reference>
<dbReference type="AlphaFoldDB" id="A0A840R086"/>
<evidence type="ECO:0000259" key="4">
    <source>
        <dbReference type="Pfam" id="PF18313"/>
    </source>
</evidence>
<dbReference type="Gene3D" id="3.40.47.10">
    <property type="match status" value="1"/>
</dbReference>
<sequence length="511" mass="54924">MANTTPILVASGQYVFRDVLTADNALAPVDIAAEAAKVALASAQANTPLAAHIDTIAYIRGFIDSIPGGACPLGASNNVPRSLAKRIGADPQNAIYGREGGHSPQRFVNEFAEKIAAGEMTMGLIAGAEATGIMKQALKAGLALDWSEQVDGQLDDRGCHLLFTDYEINHGITFPTQVYPLFENAWRARHGLSEAAHRTLASKLFAKFSEVAASNPYSQFPTVRSEAFLNEVSKENYWVARPYTKWMVAQDAVNQGAALLMCSVDKAIELGIPESQWVYLHSYADVDDRWVSERPDLAVSETMRLSLNAVLGSVGKSIDQIDIMDIYSCFPIAVLAACEAMGLDWTTDKPLTVTGGLPFFGGAGNSYSTHAIASLTDALRSKPQDYGLITANGGFLSKQSVGVYSAQAPAKPCHNADPNLQAKFNALPRAELVEQAEGVGSIETYTLVYNRGVATLGMVVGRFDDGRRFLANTDAEDESSLATMAGEAELIGRKVRVHHKANKNIVSFNLD</sequence>
<keyword evidence="6" id="KW-1185">Reference proteome</keyword>
<dbReference type="PANTHER" id="PTHR18919:SF139">
    <property type="entry name" value="THIOLASE-LIKE PROTEIN TYPE 1 ADDITIONAL C-TERMINAL DOMAIN-CONTAINING PROTEIN"/>
    <property type="match status" value="1"/>
</dbReference>
<organism evidence="5 6">
    <name type="scientific">Zhongshania antarctica</name>
    <dbReference type="NCBI Taxonomy" id="641702"/>
    <lineage>
        <taxon>Bacteria</taxon>
        <taxon>Pseudomonadati</taxon>
        <taxon>Pseudomonadota</taxon>
        <taxon>Gammaproteobacteria</taxon>
        <taxon>Cellvibrionales</taxon>
        <taxon>Spongiibacteraceae</taxon>
        <taxon>Zhongshania</taxon>
    </lineage>
</organism>
<dbReference type="EC" id="2.3.1.9" evidence="5"/>
<dbReference type="Pfam" id="PF18313">
    <property type="entry name" value="TLP1_add_C"/>
    <property type="match status" value="1"/>
</dbReference>